<proteinExistence type="predicted"/>
<keyword evidence="3 4" id="KW-1015">Disulfide bond</keyword>
<dbReference type="GO" id="GO:0016020">
    <property type="term" value="C:membrane"/>
    <property type="evidence" value="ECO:0007669"/>
    <property type="project" value="InterPro"/>
</dbReference>
<evidence type="ECO:0000259" key="5">
    <source>
        <dbReference type="PROSITE" id="PS50287"/>
    </source>
</evidence>
<dbReference type="InterPro" id="IPR001190">
    <property type="entry name" value="SRCR"/>
</dbReference>
<evidence type="ECO:0000256" key="3">
    <source>
        <dbReference type="ARBA" id="ARBA00023157"/>
    </source>
</evidence>
<dbReference type="FunFam" id="3.10.250.10:FF:000031">
    <property type="entry name" value="RIKEN cDNA 5830411N06, isoform CRA_a"/>
    <property type="match status" value="1"/>
</dbReference>
<feature type="disulfide bond" evidence="4">
    <location>
        <begin position="92"/>
        <end position="153"/>
    </location>
</feature>
<feature type="domain" description="SRCR" evidence="5">
    <location>
        <begin position="54"/>
        <end position="153"/>
    </location>
</feature>
<reference evidence="6 7" key="1">
    <citation type="submission" date="2019-09" db="EMBL/GenBank/DDBJ databases">
        <title>Bird 10,000 Genomes (B10K) Project - Family phase.</title>
        <authorList>
            <person name="Zhang G."/>
        </authorList>
    </citation>
    <scope>NUCLEOTIDE SEQUENCE [LARGE SCALE GENOMIC DNA]</scope>
    <source>
        <strain evidence="6">B10K-MSB-37135</strain>
        <tissue evidence="6">Heart</tissue>
    </source>
</reference>
<comment type="caution">
    <text evidence="4">Lacks conserved residue(s) required for the propagation of feature annotation.</text>
</comment>
<sequence length="153" mass="16057">PGSGPIWLDDVDCQGIEPALSECRHRGWGKHDCIHDWDTGVVCSGKVSSSSSPLGLVNGGTACSGRVEIEVEGTWGALCDSGWDISDAHVLCHQLNCGFAESIPAGGHFGRGTCPVWREIFHCNGTESNLEQCVVTALGVSPCSPDNNAGVFC</sequence>
<name>A0A7K4LAH4_9AVES</name>
<dbReference type="Pfam" id="PF00530">
    <property type="entry name" value="SRCR"/>
    <property type="match status" value="2"/>
</dbReference>
<dbReference type="InterPro" id="IPR036772">
    <property type="entry name" value="SRCR-like_dom_sf"/>
</dbReference>
<keyword evidence="1" id="KW-0732">Signal</keyword>
<feature type="non-terminal residue" evidence="6">
    <location>
        <position position="153"/>
    </location>
</feature>
<comment type="caution">
    <text evidence="6">The sequence shown here is derived from an EMBL/GenBank/DDBJ whole genome shotgun (WGS) entry which is preliminary data.</text>
</comment>
<feature type="domain" description="SRCR" evidence="5">
    <location>
        <begin position="1"/>
        <end position="44"/>
    </location>
</feature>
<dbReference type="PANTHER" id="PTHR19331">
    <property type="entry name" value="SCAVENGER RECEPTOR DOMAIN-CONTAINING"/>
    <property type="match status" value="1"/>
</dbReference>
<organism evidence="6 7">
    <name type="scientific">Crypturellus undulatus</name>
    <dbReference type="NCBI Taxonomy" id="48396"/>
    <lineage>
        <taxon>Eukaryota</taxon>
        <taxon>Metazoa</taxon>
        <taxon>Chordata</taxon>
        <taxon>Craniata</taxon>
        <taxon>Vertebrata</taxon>
        <taxon>Euteleostomi</taxon>
        <taxon>Archelosauria</taxon>
        <taxon>Archosauria</taxon>
        <taxon>Dinosauria</taxon>
        <taxon>Saurischia</taxon>
        <taxon>Theropoda</taxon>
        <taxon>Coelurosauria</taxon>
        <taxon>Aves</taxon>
        <taxon>Palaeognathae</taxon>
        <taxon>Tinamiformes</taxon>
        <taxon>Tinamidae</taxon>
        <taxon>Crypturellus</taxon>
    </lineage>
</organism>
<protein>
    <submittedName>
        <fullName evidence="6">C163A protein</fullName>
    </submittedName>
</protein>
<dbReference type="EMBL" id="VWPW01008515">
    <property type="protein sequence ID" value="NWJ01734.1"/>
    <property type="molecule type" value="Genomic_DNA"/>
</dbReference>
<dbReference type="Proteomes" id="UP000534426">
    <property type="component" value="Unassembled WGS sequence"/>
</dbReference>
<dbReference type="AlphaFoldDB" id="A0A7K4LAH4"/>
<gene>
    <name evidence="6" type="primary">Cd163_2</name>
    <name evidence="6" type="ORF">CRYUND_R07970</name>
</gene>
<dbReference type="SUPFAM" id="SSF56487">
    <property type="entry name" value="SRCR-like"/>
    <property type="match status" value="2"/>
</dbReference>
<feature type="disulfide bond" evidence="4">
    <location>
        <begin position="13"/>
        <end position="23"/>
    </location>
</feature>
<feature type="disulfide bond" evidence="4">
    <location>
        <begin position="123"/>
        <end position="133"/>
    </location>
</feature>
<dbReference type="Gene3D" id="3.10.250.10">
    <property type="entry name" value="SRCR-like domain"/>
    <property type="match status" value="2"/>
</dbReference>
<feature type="non-terminal residue" evidence="6">
    <location>
        <position position="1"/>
    </location>
</feature>
<evidence type="ECO:0000313" key="6">
    <source>
        <dbReference type="EMBL" id="NWJ01734.1"/>
    </source>
</evidence>
<evidence type="ECO:0000256" key="1">
    <source>
        <dbReference type="ARBA" id="ARBA00022729"/>
    </source>
</evidence>
<feature type="disulfide bond" evidence="4">
    <location>
        <begin position="79"/>
        <end position="143"/>
    </location>
</feature>
<dbReference type="PRINTS" id="PR00258">
    <property type="entry name" value="SPERACTRCPTR"/>
</dbReference>
<evidence type="ECO:0000313" key="7">
    <source>
        <dbReference type="Proteomes" id="UP000534426"/>
    </source>
</evidence>
<dbReference type="PROSITE" id="PS50287">
    <property type="entry name" value="SRCR_2"/>
    <property type="match status" value="2"/>
</dbReference>
<accession>A0A7K4LAH4</accession>
<evidence type="ECO:0000256" key="4">
    <source>
        <dbReference type="PROSITE-ProRule" id="PRU00196"/>
    </source>
</evidence>
<dbReference type="SMART" id="SM00202">
    <property type="entry name" value="SR"/>
    <property type="match status" value="1"/>
</dbReference>
<dbReference type="PANTHER" id="PTHR19331:SF484">
    <property type="entry name" value="SRCR DOMAIN-CONTAINING PROTEIN"/>
    <property type="match status" value="1"/>
</dbReference>
<keyword evidence="7" id="KW-1185">Reference proteome</keyword>
<keyword evidence="2" id="KW-0677">Repeat</keyword>
<evidence type="ECO:0000256" key="2">
    <source>
        <dbReference type="ARBA" id="ARBA00022737"/>
    </source>
</evidence>